<proteinExistence type="predicted"/>
<evidence type="ECO:0000313" key="2">
    <source>
        <dbReference type="EMBL" id="MDQ0314283.1"/>
    </source>
</evidence>
<dbReference type="EMBL" id="JAUSUL010000001">
    <property type="protein sequence ID" value="MDQ0314283.1"/>
    <property type="molecule type" value="Genomic_DNA"/>
</dbReference>
<evidence type="ECO:0000256" key="1">
    <source>
        <dbReference type="SAM" id="MobiDB-lite"/>
    </source>
</evidence>
<keyword evidence="3" id="KW-1185">Reference proteome</keyword>
<sequence>MGNTAIIHSAPAAAPGDPPLGYMRLGAYQSSEANLIEKTVPAGDGIYLMTGAQITTNTDGGAYLEAGNGMTVLGNATIGVSDAGQTSIRAMTASIGGGSTPSTSNNDINLQSESDLTLEAETGIEITCERLVYVVNQNLTWSTSAKGVSYYLTQTTFTLGGKTGLYLTNNTDISGLRWEPRIYDHKYALIDNSSVIVKASGQAYKNENHGLKAFGIGLFLPISAAESEATGVKNSNSAAKIEANGIDSQQSGADSENSGIDVESAPLNNN</sequence>
<dbReference type="RefSeq" id="WP_306884056.1">
    <property type="nucleotide sequence ID" value="NZ_JAUSUL010000001.1"/>
</dbReference>
<feature type="region of interest" description="Disordered" evidence="1">
    <location>
        <begin position="243"/>
        <end position="270"/>
    </location>
</feature>
<comment type="caution">
    <text evidence="2">The sequence shown here is derived from an EMBL/GenBank/DDBJ whole genome shotgun (WGS) entry which is preliminary data.</text>
</comment>
<accession>A0AAE3VLS4</accession>
<name>A0AAE3VLS4_9HYPH</name>
<organism evidence="2 3">
    <name type="scientific">Amorphus orientalis</name>
    <dbReference type="NCBI Taxonomy" id="649198"/>
    <lineage>
        <taxon>Bacteria</taxon>
        <taxon>Pseudomonadati</taxon>
        <taxon>Pseudomonadota</taxon>
        <taxon>Alphaproteobacteria</taxon>
        <taxon>Hyphomicrobiales</taxon>
        <taxon>Amorphaceae</taxon>
        <taxon>Amorphus</taxon>
    </lineage>
</organism>
<gene>
    <name evidence="2" type="ORF">J2S73_000720</name>
</gene>
<evidence type="ECO:0000313" key="3">
    <source>
        <dbReference type="Proteomes" id="UP001229244"/>
    </source>
</evidence>
<protein>
    <submittedName>
        <fullName evidence="2">Uncharacterized protein</fullName>
    </submittedName>
</protein>
<dbReference type="Proteomes" id="UP001229244">
    <property type="component" value="Unassembled WGS sequence"/>
</dbReference>
<dbReference type="AlphaFoldDB" id="A0AAE3VLS4"/>
<reference evidence="2" key="1">
    <citation type="submission" date="2023-07" db="EMBL/GenBank/DDBJ databases">
        <title>Genomic Encyclopedia of Type Strains, Phase IV (KMG-IV): sequencing the most valuable type-strain genomes for metagenomic binning, comparative biology and taxonomic classification.</title>
        <authorList>
            <person name="Goeker M."/>
        </authorList>
    </citation>
    <scope>NUCLEOTIDE SEQUENCE</scope>
    <source>
        <strain evidence="2">DSM 21202</strain>
    </source>
</reference>
<feature type="compositionally biased region" description="Polar residues" evidence="1">
    <location>
        <begin position="246"/>
        <end position="258"/>
    </location>
</feature>